<dbReference type="EMBL" id="BPLR01000941">
    <property type="protein sequence ID" value="GIY98630.1"/>
    <property type="molecule type" value="Genomic_DNA"/>
</dbReference>
<dbReference type="AlphaFoldDB" id="A0AAV4XWR8"/>
<proteinExistence type="predicted"/>
<organism evidence="1 2">
    <name type="scientific">Caerostris extrusa</name>
    <name type="common">Bark spider</name>
    <name type="synonym">Caerostris bankana</name>
    <dbReference type="NCBI Taxonomy" id="172846"/>
    <lineage>
        <taxon>Eukaryota</taxon>
        <taxon>Metazoa</taxon>
        <taxon>Ecdysozoa</taxon>
        <taxon>Arthropoda</taxon>
        <taxon>Chelicerata</taxon>
        <taxon>Arachnida</taxon>
        <taxon>Araneae</taxon>
        <taxon>Araneomorphae</taxon>
        <taxon>Entelegynae</taxon>
        <taxon>Araneoidea</taxon>
        <taxon>Araneidae</taxon>
        <taxon>Caerostris</taxon>
    </lineage>
</organism>
<comment type="caution">
    <text evidence="1">The sequence shown here is derived from an EMBL/GenBank/DDBJ whole genome shotgun (WGS) entry which is preliminary data.</text>
</comment>
<accession>A0AAV4XWR8</accession>
<evidence type="ECO:0000313" key="2">
    <source>
        <dbReference type="Proteomes" id="UP001054945"/>
    </source>
</evidence>
<gene>
    <name evidence="1" type="ORF">CEXT_466081</name>
</gene>
<evidence type="ECO:0000313" key="1">
    <source>
        <dbReference type="EMBL" id="GIY98630.1"/>
    </source>
</evidence>
<dbReference type="Proteomes" id="UP001054945">
    <property type="component" value="Unassembled WGS sequence"/>
</dbReference>
<sequence length="81" mass="8913">MSDRFFNEPPSAGPEDRAALRRLRGIREAPITSPADMDYVNSTYLSSATAFFAFVTFNISDASFRPKHAKLKECLRGLGAG</sequence>
<reference evidence="1 2" key="1">
    <citation type="submission" date="2021-06" db="EMBL/GenBank/DDBJ databases">
        <title>Caerostris extrusa draft genome.</title>
        <authorList>
            <person name="Kono N."/>
            <person name="Arakawa K."/>
        </authorList>
    </citation>
    <scope>NUCLEOTIDE SEQUENCE [LARGE SCALE GENOMIC DNA]</scope>
</reference>
<protein>
    <submittedName>
        <fullName evidence="1">Uncharacterized protein</fullName>
    </submittedName>
</protein>
<name>A0AAV4XWR8_CAEEX</name>
<keyword evidence="2" id="KW-1185">Reference proteome</keyword>